<evidence type="ECO:0000313" key="1">
    <source>
        <dbReference type="EMBL" id="GMI87009.1"/>
    </source>
</evidence>
<organism evidence="1 2">
    <name type="scientific">Hibiscus trionum</name>
    <name type="common">Flower of an hour</name>
    <dbReference type="NCBI Taxonomy" id="183268"/>
    <lineage>
        <taxon>Eukaryota</taxon>
        <taxon>Viridiplantae</taxon>
        <taxon>Streptophyta</taxon>
        <taxon>Embryophyta</taxon>
        <taxon>Tracheophyta</taxon>
        <taxon>Spermatophyta</taxon>
        <taxon>Magnoliopsida</taxon>
        <taxon>eudicotyledons</taxon>
        <taxon>Gunneridae</taxon>
        <taxon>Pentapetalae</taxon>
        <taxon>rosids</taxon>
        <taxon>malvids</taxon>
        <taxon>Malvales</taxon>
        <taxon>Malvaceae</taxon>
        <taxon>Malvoideae</taxon>
        <taxon>Hibiscus</taxon>
    </lineage>
</organism>
<dbReference type="PANTHER" id="PTHR33103">
    <property type="entry name" value="OS01G0153900 PROTEIN"/>
    <property type="match status" value="1"/>
</dbReference>
<dbReference type="InterPro" id="IPR007750">
    <property type="entry name" value="DUF674"/>
</dbReference>
<dbReference type="OrthoDB" id="996780at2759"/>
<keyword evidence="2" id="KW-1185">Reference proteome</keyword>
<sequence>MAATTVSLKLLIDLKSRRVLFAKAGKDFVDFLFNIMSLSVGTVTRLLTEKGMVGSLGNLYGSRSIENLGDAYLQSAATKDTLLKPMVSDYGTNNVPLLFPHMQSPTSATNLYSCGRCNNVANDLKFICPDCSDVMDQNVDIVNVTSKGSSSSEGGYVKGVVTYMVMDDLVVRPMSTISSITLLNMLKVQDVGFLEEKVIDVGVDENQVAEGIVAVQSRSLPMYSLGKMELKYQIKGCDVLVVVCLFWKCCYALKYNYE</sequence>
<evidence type="ECO:0008006" key="3">
    <source>
        <dbReference type="Google" id="ProtNLM"/>
    </source>
</evidence>
<dbReference type="AlphaFoldDB" id="A0A9W7I0E9"/>
<name>A0A9W7I0E9_HIBTR</name>
<dbReference type="Pfam" id="PF05056">
    <property type="entry name" value="DUF674"/>
    <property type="match status" value="1"/>
</dbReference>
<dbReference type="EMBL" id="BSYR01000022">
    <property type="protein sequence ID" value="GMI87009.1"/>
    <property type="molecule type" value="Genomic_DNA"/>
</dbReference>
<reference evidence="1" key="1">
    <citation type="submission" date="2023-05" db="EMBL/GenBank/DDBJ databases">
        <title>Genome and transcriptome analyses reveal genes involved in the formation of fine ridges on petal epidermal cells in Hibiscus trionum.</title>
        <authorList>
            <person name="Koshimizu S."/>
            <person name="Masuda S."/>
            <person name="Ishii T."/>
            <person name="Shirasu K."/>
            <person name="Hoshino A."/>
            <person name="Arita M."/>
        </authorList>
    </citation>
    <scope>NUCLEOTIDE SEQUENCE</scope>
    <source>
        <strain evidence="1">Hamamatsu line</strain>
    </source>
</reference>
<evidence type="ECO:0000313" key="2">
    <source>
        <dbReference type="Proteomes" id="UP001165190"/>
    </source>
</evidence>
<protein>
    <recommendedName>
        <fullName evidence="3">DUF674 domain-containing protein</fullName>
    </recommendedName>
</protein>
<dbReference type="PANTHER" id="PTHR33103:SF110">
    <property type="entry name" value="DUF674 FAMILY PROTEIN"/>
    <property type="match status" value="1"/>
</dbReference>
<accession>A0A9W7I0E9</accession>
<dbReference type="Proteomes" id="UP001165190">
    <property type="component" value="Unassembled WGS sequence"/>
</dbReference>
<proteinExistence type="predicted"/>
<comment type="caution">
    <text evidence="1">The sequence shown here is derived from an EMBL/GenBank/DDBJ whole genome shotgun (WGS) entry which is preliminary data.</text>
</comment>
<gene>
    <name evidence="1" type="ORF">HRI_002370200</name>
</gene>